<accession>A0A523UQ88</accession>
<proteinExistence type="predicted"/>
<protein>
    <submittedName>
        <fullName evidence="1">Uncharacterized protein</fullName>
    </submittedName>
</protein>
<gene>
    <name evidence="1" type="ORF">E3J62_09595</name>
</gene>
<evidence type="ECO:0000313" key="1">
    <source>
        <dbReference type="EMBL" id="TET44712.1"/>
    </source>
</evidence>
<comment type="caution">
    <text evidence="1">The sequence shown here is derived from an EMBL/GenBank/DDBJ whole genome shotgun (WGS) entry which is preliminary data.</text>
</comment>
<reference evidence="1 2" key="1">
    <citation type="submission" date="2019-03" db="EMBL/GenBank/DDBJ databases">
        <title>Metabolic potential of uncultured bacteria and archaea associated with petroleum seepage in deep-sea sediments.</title>
        <authorList>
            <person name="Dong X."/>
            <person name="Hubert C."/>
        </authorList>
    </citation>
    <scope>NUCLEOTIDE SEQUENCE [LARGE SCALE GENOMIC DNA]</scope>
    <source>
        <strain evidence="1">E44_bin18</strain>
    </source>
</reference>
<dbReference type="AlphaFoldDB" id="A0A523UQ88"/>
<dbReference type="EMBL" id="SOJN01000112">
    <property type="protein sequence ID" value="TET44712.1"/>
    <property type="molecule type" value="Genomic_DNA"/>
</dbReference>
<evidence type="ECO:0000313" key="2">
    <source>
        <dbReference type="Proteomes" id="UP000315525"/>
    </source>
</evidence>
<sequence length="143" mass="16584">MHLDTVLRFSAFCLSDDPQSMAGEVIAGSKISKMKDRDGRKMTDSYLTQKLGESFDWVPRVYKYTSGYIHFSERHLFDPVWNIDDKKRIVNFAVNEYDYKFSEFSWVELVDCATDCLLIIKTLLESYAKSKTLMASKEVRPPS</sequence>
<dbReference type="Proteomes" id="UP000315525">
    <property type="component" value="Unassembled WGS sequence"/>
</dbReference>
<name>A0A523UQ88_UNCT6</name>
<organism evidence="1 2">
    <name type="scientific">candidate division TA06 bacterium</name>
    <dbReference type="NCBI Taxonomy" id="2250710"/>
    <lineage>
        <taxon>Bacteria</taxon>
        <taxon>Bacteria division TA06</taxon>
    </lineage>
</organism>